<dbReference type="RefSeq" id="XP_062741033.1">
    <property type="nucleotide sequence ID" value="XM_062884172.1"/>
</dbReference>
<name>A0ABR0G8H3_9PEZI</name>
<gene>
    <name evidence="3" type="ORF">QC762_0099090</name>
</gene>
<organism evidence="3 4">
    <name type="scientific">Podospora pseudocomata</name>
    <dbReference type="NCBI Taxonomy" id="2093779"/>
    <lineage>
        <taxon>Eukaryota</taxon>
        <taxon>Fungi</taxon>
        <taxon>Dikarya</taxon>
        <taxon>Ascomycota</taxon>
        <taxon>Pezizomycotina</taxon>
        <taxon>Sordariomycetes</taxon>
        <taxon>Sordariomycetidae</taxon>
        <taxon>Sordariales</taxon>
        <taxon>Podosporaceae</taxon>
        <taxon>Podospora</taxon>
    </lineage>
</organism>
<dbReference type="PANTHER" id="PTHR10039">
    <property type="entry name" value="AMELOGENIN"/>
    <property type="match status" value="1"/>
</dbReference>
<protein>
    <recommendedName>
        <fullName evidence="2">GPI inositol-deacylase winged helix domain-containing protein</fullName>
    </recommendedName>
</protein>
<dbReference type="EMBL" id="JAFFHA010000008">
    <property type="protein sequence ID" value="KAK4652058.1"/>
    <property type="molecule type" value="Genomic_DNA"/>
</dbReference>
<dbReference type="InterPro" id="IPR054471">
    <property type="entry name" value="GPIID_WHD"/>
</dbReference>
<evidence type="ECO:0000256" key="1">
    <source>
        <dbReference type="SAM" id="MobiDB-lite"/>
    </source>
</evidence>
<dbReference type="Proteomes" id="UP001323405">
    <property type="component" value="Unassembled WGS sequence"/>
</dbReference>
<keyword evidence="4" id="KW-1185">Reference proteome</keyword>
<dbReference type="GeneID" id="87903961"/>
<dbReference type="PANTHER" id="PTHR10039:SF14">
    <property type="entry name" value="NACHT DOMAIN-CONTAINING PROTEIN"/>
    <property type="match status" value="1"/>
</dbReference>
<dbReference type="Pfam" id="PF22939">
    <property type="entry name" value="WHD_GPIID"/>
    <property type="match status" value="1"/>
</dbReference>
<feature type="domain" description="GPI inositol-deacylase winged helix" evidence="2">
    <location>
        <begin position="54"/>
        <end position="132"/>
    </location>
</feature>
<sequence>MFLYAKVVLDNLYDQASVADLNDELSEDNFPRQMNAAYDRVAARVLDRSGPKSKTARAILEWLVCSPRPLRWREIQSSFCINLEKQNCDIDRRRVDSCKELCRSLVELNRCEYLKQAASEHEAIVGLVHNTARRWPCFVPNILSSPAFNTRVYPTEKIAASAVTGYYGLFDYAQSYRKEHLRQMTVSKDEVDANIKKRVLDSAQHLFTQGQDSSPNPEQLHDNDNARPTPVTSQNGDSGTANTSPSDDMTLHNAVTTIRHTIENIDQTILTDRERKVLLELNGSGRFKCNRLQCSKFSEGFPERDE</sequence>
<proteinExistence type="predicted"/>
<evidence type="ECO:0000313" key="3">
    <source>
        <dbReference type="EMBL" id="KAK4652058.1"/>
    </source>
</evidence>
<feature type="compositionally biased region" description="Polar residues" evidence="1">
    <location>
        <begin position="208"/>
        <end position="217"/>
    </location>
</feature>
<accession>A0ABR0G8H3</accession>
<comment type="caution">
    <text evidence="3">The sequence shown here is derived from an EMBL/GenBank/DDBJ whole genome shotgun (WGS) entry which is preliminary data.</text>
</comment>
<evidence type="ECO:0000259" key="2">
    <source>
        <dbReference type="Pfam" id="PF22939"/>
    </source>
</evidence>
<reference evidence="3 4" key="1">
    <citation type="journal article" date="2023" name="bioRxiv">
        <title>High-quality genome assemblies of four members of thePodospora anserinaspecies complex.</title>
        <authorList>
            <person name="Ament-Velasquez S.L."/>
            <person name="Vogan A.A."/>
            <person name="Wallerman O."/>
            <person name="Hartmann F."/>
            <person name="Gautier V."/>
            <person name="Silar P."/>
            <person name="Giraud T."/>
            <person name="Johannesson H."/>
        </authorList>
    </citation>
    <scope>NUCLEOTIDE SEQUENCE [LARGE SCALE GENOMIC DNA]</scope>
    <source>
        <strain evidence="3 4">CBS 415.72m</strain>
    </source>
</reference>
<feature type="compositionally biased region" description="Polar residues" evidence="1">
    <location>
        <begin position="230"/>
        <end position="249"/>
    </location>
</feature>
<evidence type="ECO:0000313" key="4">
    <source>
        <dbReference type="Proteomes" id="UP001323405"/>
    </source>
</evidence>
<feature type="region of interest" description="Disordered" evidence="1">
    <location>
        <begin position="208"/>
        <end position="249"/>
    </location>
</feature>